<feature type="binding site" evidence="15">
    <location>
        <position position="1121"/>
    </location>
    <ligand>
        <name>Mg(2+)</name>
        <dbReference type="ChEBI" id="CHEBI:18420"/>
    </ligand>
</feature>
<comment type="function">
    <text evidence="15">A helicase/nuclease that prepares dsDNA breaks (DSB) for recombinational DNA repair. Binds to DSBs and unwinds DNA via a highly rapid and processive ATP-dependent bidirectional helicase activity. Unwinds dsDNA until it encounters a Chi (crossover hotspot instigator) sequence from the 3' direction. Cuts ssDNA a few nucleotides 3' to the Chi site. The properties and activities of the enzyme are changed at Chi. The Chi-altered holoenzyme produces a long 3'-ssDNA overhang and facilitates RecA-binding to the ssDNA for homologous DNA recombination and repair. Holoenzyme degrades any linearized DNA that is unable to undergo homologous recombination. In the holoenzyme this subunit contributes ATPase, 3'-5' helicase, exonuclease activity and loads RecA onto ssDNA.</text>
</comment>
<dbReference type="RefSeq" id="WP_109522306.1">
    <property type="nucleotide sequence ID" value="NZ_QFAW01000053.1"/>
</dbReference>
<dbReference type="InterPro" id="IPR011604">
    <property type="entry name" value="PDDEXK-like_dom_sf"/>
</dbReference>
<dbReference type="PANTHER" id="PTHR11070">
    <property type="entry name" value="UVRD / RECB / PCRA DNA HELICASE FAMILY MEMBER"/>
    <property type="match status" value="1"/>
</dbReference>
<evidence type="ECO:0000256" key="12">
    <source>
        <dbReference type="ARBA" id="ARBA00023235"/>
    </source>
</evidence>
<evidence type="ECO:0000256" key="13">
    <source>
        <dbReference type="ARBA" id="ARBA00034617"/>
    </source>
</evidence>
<dbReference type="PROSITE" id="PS51217">
    <property type="entry name" value="UVRD_HELICASE_CTER"/>
    <property type="match status" value="1"/>
</dbReference>
<comment type="domain">
    <text evidence="15">The C-terminal domain has nuclease activity and interacts with RecD. It interacts with RecA, facilitating its loading onto ssDNA.</text>
</comment>
<evidence type="ECO:0000256" key="3">
    <source>
        <dbReference type="ARBA" id="ARBA00022741"/>
    </source>
</evidence>
<evidence type="ECO:0000256" key="6">
    <source>
        <dbReference type="ARBA" id="ARBA00022806"/>
    </source>
</evidence>
<evidence type="ECO:0000313" key="20">
    <source>
        <dbReference type="EMBL" id="PWE39703.1"/>
    </source>
</evidence>
<evidence type="ECO:0000259" key="19">
    <source>
        <dbReference type="PROSITE" id="PS51217"/>
    </source>
</evidence>
<protein>
    <recommendedName>
        <fullName evidence="15">RecBCD enzyme subunit RecB</fullName>
        <ecNumber evidence="15">3.1.11.5</ecNumber>
        <ecNumber evidence="15">5.6.2.4</ecNumber>
    </recommendedName>
    <alternativeName>
        <fullName evidence="15">DNA 3'-5' helicase subunit RecB</fullName>
    </alternativeName>
    <alternativeName>
        <fullName evidence="15">Exonuclease V subunit RecB</fullName>
        <shortName evidence="15">ExoV subunit RecB</shortName>
    </alternativeName>
    <alternativeName>
        <fullName evidence="15">Helicase/nuclease RecBCD subunit RecB</fullName>
    </alternativeName>
</protein>
<dbReference type="InterPro" id="IPR011335">
    <property type="entry name" value="Restrct_endonuc-II-like"/>
</dbReference>
<evidence type="ECO:0000256" key="5">
    <source>
        <dbReference type="ARBA" id="ARBA00022801"/>
    </source>
</evidence>
<evidence type="ECO:0000313" key="21">
    <source>
        <dbReference type="Proteomes" id="UP000245056"/>
    </source>
</evidence>
<dbReference type="HAMAP" id="MF_01485">
    <property type="entry name" value="RecB"/>
    <property type="match status" value="1"/>
</dbReference>
<dbReference type="GO" id="GO:0009338">
    <property type="term" value="C:exodeoxyribonuclease V complex"/>
    <property type="evidence" value="ECO:0007669"/>
    <property type="project" value="TreeGrafter"/>
</dbReference>
<keyword evidence="6 15" id="KW-0347">Helicase</keyword>
<feature type="region of interest" description="Disordered" evidence="17">
    <location>
        <begin position="942"/>
        <end position="967"/>
    </location>
</feature>
<accession>A0A2U2D1E2</accession>
<keyword evidence="9 15" id="KW-0460">Magnesium</keyword>
<feature type="binding site" evidence="15">
    <location>
        <position position="992"/>
    </location>
    <ligand>
        <name>Mg(2+)</name>
        <dbReference type="ChEBI" id="CHEBI:18420"/>
    </ligand>
</feature>
<feature type="binding site" evidence="15">
    <location>
        <position position="1108"/>
    </location>
    <ligand>
        <name>Mg(2+)</name>
        <dbReference type="ChEBI" id="CHEBI:18420"/>
    </ligand>
</feature>
<dbReference type="InterPro" id="IPR014016">
    <property type="entry name" value="UvrD-like_ATP-bd"/>
</dbReference>
<dbReference type="GO" id="GO:0000724">
    <property type="term" value="P:double-strand break repair via homologous recombination"/>
    <property type="evidence" value="ECO:0007669"/>
    <property type="project" value="UniProtKB-UniRule"/>
</dbReference>
<reference evidence="20 21" key="1">
    <citation type="submission" date="2018-05" db="EMBL/GenBank/DDBJ databases">
        <title>Genome sequences of two Antarctic strains of Pseudomonas prosekii: insights into adaptation to extreme conditions.</title>
        <authorList>
            <person name="Snopkova K."/>
            <person name="Dufkova K."/>
            <person name="Cejkova D."/>
            <person name="Sedlacek I."/>
            <person name="Smajs D."/>
        </authorList>
    </citation>
    <scope>NUCLEOTIDE SEQUENCE [LARGE SCALE GENOMIC DNA]</scope>
    <source>
        <strain evidence="20 21">P2673</strain>
    </source>
</reference>
<evidence type="ECO:0000256" key="7">
    <source>
        <dbReference type="ARBA" id="ARBA00022839"/>
    </source>
</evidence>
<feature type="binding site" evidence="16">
    <location>
        <begin position="21"/>
        <end position="28"/>
    </location>
    <ligand>
        <name>ATP</name>
        <dbReference type="ChEBI" id="CHEBI:30616"/>
    </ligand>
</feature>
<dbReference type="GO" id="GO:0000287">
    <property type="term" value="F:magnesium ion binding"/>
    <property type="evidence" value="ECO:0007669"/>
    <property type="project" value="UniProtKB-UniRule"/>
</dbReference>
<evidence type="ECO:0000256" key="4">
    <source>
        <dbReference type="ARBA" id="ARBA00022763"/>
    </source>
</evidence>
<dbReference type="InterPro" id="IPR004586">
    <property type="entry name" value="RecB"/>
</dbReference>
<dbReference type="Gene3D" id="1.10.3170.10">
    <property type="entry name" value="Recbcd, chain B, domain 2"/>
    <property type="match status" value="1"/>
</dbReference>
<keyword evidence="12 15" id="KW-0413">Isomerase</keyword>
<keyword evidence="11 15" id="KW-0234">DNA repair</keyword>
<keyword evidence="10 15" id="KW-0238">DNA-binding</keyword>
<evidence type="ECO:0000256" key="1">
    <source>
        <dbReference type="ARBA" id="ARBA00022722"/>
    </source>
</evidence>
<evidence type="ECO:0000256" key="9">
    <source>
        <dbReference type="ARBA" id="ARBA00022842"/>
    </source>
</evidence>
<feature type="active site" description="For nuclease activity" evidence="15">
    <location>
        <position position="1121"/>
    </location>
</feature>
<gene>
    <name evidence="15 20" type="primary">recB</name>
    <name evidence="20" type="ORF">C9I49_25670</name>
</gene>
<dbReference type="GO" id="GO:0003677">
    <property type="term" value="F:DNA binding"/>
    <property type="evidence" value="ECO:0007669"/>
    <property type="project" value="UniProtKB-UniRule"/>
</dbReference>
<organism evidence="20 21">
    <name type="scientific">Pseudomonas prosekii</name>
    <dbReference type="NCBI Taxonomy" id="1148509"/>
    <lineage>
        <taxon>Bacteria</taxon>
        <taxon>Pseudomonadati</taxon>
        <taxon>Pseudomonadota</taxon>
        <taxon>Gammaproteobacteria</taxon>
        <taxon>Pseudomonadales</taxon>
        <taxon>Pseudomonadaceae</taxon>
        <taxon>Pseudomonas</taxon>
    </lineage>
</organism>
<dbReference type="Pfam" id="PF12705">
    <property type="entry name" value="PDDEXK_1"/>
    <property type="match status" value="1"/>
</dbReference>
<dbReference type="EC" id="5.6.2.4" evidence="15"/>
<dbReference type="GO" id="GO:0008854">
    <property type="term" value="F:exodeoxyribonuclease V activity"/>
    <property type="evidence" value="ECO:0007669"/>
    <property type="project" value="UniProtKB-EC"/>
</dbReference>
<dbReference type="SUPFAM" id="SSF52540">
    <property type="entry name" value="P-loop containing nucleoside triphosphate hydrolases"/>
    <property type="match status" value="1"/>
</dbReference>
<feature type="region of interest" description="DNA-binding and helicase activity, interacts with RecC" evidence="15">
    <location>
        <begin position="1"/>
        <end position="878"/>
    </location>
</feature>
<keyword evidence="2 15" id="KW-0479">Metal-binding</keyword>
<sequence>MNTNKPLALAFPLRGSQLIEASAGTGKTFTISALYLRLVLGHGGESSGFGRELLPPQILVVTFTDAATKELRERIRTRLAEAARYFRDETPAPDSLIAELREEFSPEQWSGCANRLDIAAQWMDEAAVSTIHSWCQRMLREHAFDSGSLFTQTLETDHSDLLGEVLRDYWRLFCYPMQDDALSWVRTNWGGPAALLPRVRGLFASERESTQGKEPAELIAESLLERRTALVDLKMPWQQWADELLAICQQGVASKTVDGRKMQARYFEPWFEKIKAWAADEALEQLDIGTGFTRLTPDGMAEAWKGEVPRHPGLDAMPGLKLSLDGLPTPDAAVLQHAAQWVGARFEEEKRRRAEMGFDDMLLRLDAALQADGGERLASLIREQFPVALIDEFQDTDPVQYRIFESIYRIEENNPECGLFLIGDPKQAIYAFRGADIYTYLRARQATTGRLHTLGTNFRSSHGMVNAVNHVFERAELRETGRGAFLFREDSGENPVPFLPVQSQGRKEVLHIDGQSVAALNIWHLVAEQPLSGVVYRQQLAAACASEITALLNGGQQGLAGFTQDGKAFRGLLPADIAILVRDGKEAQAVRGELSARGVRSVYLSDKDSVFAAQEAHDLLTWLKACAEPDAERPLRAALASITLNLSLAELEQLNQDELAWEARVMQFRRYRETWRKQGVLPMLRRLLHDFQLPQALITRSDGERVLTNLLHLSELLQQAAAELDGEQALIRHLSEHLALSGQAGEEQILRLESDEQLVKVVTIHKSKGLEYPLVFLPFICSAKPVDGSRLPLHYHDAAGKAQVTLKPTAELIALADDERLAEDLRLLYVALTRAQHACWLGVTDLKRGNNNSSVLHLSALGYLLGGGAALAESAGLTRWLEDLQQDCPALSYSEMPEATSELYHPPRNEATLLAPLSPKRKASENWWIASYSALRIGDSMSVGSDEAPENPQAQKLFDDERLDPEAPREVATGGADIHRFPRGPNPGTFLHGLLEWAGDEGFNASPKAVEDAVGRRCNRRGWEGWIVTLSDWLQHLLRSPLHIGGGQPPVVFEQLSQYRVEMEFWFASHTVDVLKLDELVRQHTHNGVARVAAEPVLLNGMFKGFIDLTFEHEGRYYVADYKSNWLGVDDAAYTEQAMEQSILDNRYDLQYVLYLLALHRQLKARLPDYDYDRHIGGALYLFLRGTRAASQGVYFARPPRELIERLDRLFQGKAEPKAEPAWEQGELL</sequence>
<keyword evidence="8 15" id="KW-0067">ATP-binding</keyword>
<dbReference type="SUPFAM" id="SSF52980">
    <property type="entry name" value="Restriction endonuclease-like"/>
    <property type="match status" value="1"/>
</dbReference>
<feature type="compositionally biased region" description="Basic and acidic residues" evidence="17">
    <location>
        <begin position="957"/>
        <end position="967"/>
    </location>
</feature>
<dbReference type="GO" id="GO:0043138">
    <property type="term" value="F:3'-5' DNA helicase activity"/>
    <property type="evidence" value="ECO:0007669"/>
    <property type="project" value="UniProtKB-UniRule"/>
</dbReference>
<comment type="catalytic activity">
    <reaction evidence="13 15">
        <text>Couples ATP hydrolysis with the unwinding of duplex DNA by translocating in the 3'-5' direction.</text>
        <dbReference type="EC" id="5.6.2.4"/>
    </reaction>
</comment>
<feature type="domain" description="UvrD-like helicase ATP-binding" evidence="18">
    <location>
        <begin position="1"/>
        <end position="461"/>
    </location>
</feature>
<comment type="catalytic activity">
    <reaction evidence="15">
        <text>Exonucleolytic cleavage (in the presence of ATP) in either 5'- to 3'- or 3'- to 5'-direction to yield 5'-phosphooligonucleotides.</text>
        <dbReference type="EC" id="3.1.11.5"/>
    </reaction>
</comment>
<dbReference type="AlphaFoldDB" id="A0A2U2D1E2"/>
<dbReference type="NCBIfam" id="TIGR00609">
    <property type="entry name" value="recB"/>
    <property type="match status" value="1"/>
</dbReference>
<keyword evidence="3 15" id="KW-0547">Nucleotide-binding</keyword>
<comment type="caution">
    <text evidence="20">The sequence shown here is derived from an EMBL/GenBank/DDBJ whole genome shotgun (WGS) entry which is preliminary data.</text>
</comment>
<dbReference type="InterPro" id="IPR027417">
    <property type="entry name" value="P-loop_NTPase"/>
</dbReference>
<dbReference type="Proteomes" id="UP000245056">
    <property type="component" value="Unassembled WGS sequence"/>
</dbReference>
<evidence type="ECO:0000256" key="8">
    <source>
        <dbReference type="ARBA" id="ARBA00022840"/>
    </source>
</evidence>
<dbReference type="PROSITE" id="PS51198">
    <property type="entry name" value="UVRD_HELICASE_ATP_BIND"/>
    <property type="match status" value="1"/>
</dbReference>
<feature type="domain" description="UvrD-like helicase C-terminal" evidence="19">
    <location>
        <begin position="465"/>
        <end position="769"/>
    </location>
</feature>
<evidence type="ECO:0000256" key="10">
    <source>
        <dbReference type="ARBA" id="ARBA00023125"/>
    </source>
</evidence>
<dbReference type="OrthoDB" id="9810135at2"/>
<dbReference type="Pfam" id="PF00580">
    <property type="entry name" value="UvrD-helicase"/>
    <property type="match status" value="2"/>
</dbReference>
<comment type="miscellaneous">
    <text evidence="15">In the RecBCD complex, RecB has a slow 3'-5' helicase, an exonuclease activity and loads RecA onto ssDNA, RecD has a fast 5'-3' helicase activity, while RecC stimulates the ATPase and processivity of the RecB helicase and contributes to recognition of the Chi site.</text>
</comment>
<dbReference type="PANTHER" id="PTHR11070:SF23">
    <property type="entry name" value="RECBCD ENZYME SUBUNIT RECB"/>
    <property type="match status" value="1"/>
</dbReference>
<dbReference type="Gene3D" id="1.10.486.10">
    <property type="entry name" value="PCRA, domain 4"/>
    <property type="match status" value="1"/>
</dbReference>
<dbReference type="EMBL" id="QFAW01000053">
    <property type="protein sequence ID" value="PWE39703.1"/>
    <property type="molecule type" value="Genomic_DNA"/>
</dbReference>
<name>A0A2U2D1E2_9PSED</name>
<dbReference type="GO" id="GO:0005829">
    <property type="term" value="C:cytosol"/>
    <property type="evidence" value="ECO:0007669"/>
    <property type="project" value="TreeGrafter"/>
</dbReference>
<dbReference type="EC" id="3.1.11.5" evidence="15"/>
<dbReference type="InterPro" id="IPR014017">
    <property type="entry name" value="DNA_helicase_UvrD-like_C"/>
</dbReference>
<dbReference type="CDD" id="cd22352">
    <property type="entry name" value="RecB_C-like"/>
    <property type="match status" value="1"/>
</dbReference>
<dbReference type="Gene3D" id="3.90.320.10">
    <property type="match status" value="1"/>
</dbReference>
<dbReference type="Gene3D" id="3.40.50.300">
    <property type="entry name" value="P-loop containing nucleotide triphosphate hydrolases"/>
    <property type="match status" value="2"/>
</dbReference>
<evidence type="ECO:0000256" key="14">
    <source>
        <dbReference type="ARBA" id="ARBA00048988"/>
    </source>
</evidence>
<proteinExistence type="inferred from homology"/>
<evidence type="ECO:0000256" key="16">
    <source>
        <dbReference type="PROSITE-ProRule" id="PRU00560"/>
    </source>
</evidence>
<comment type="domain">
    <text evidence="15">The N-terminal DNA-binding domain is a ssDNA-dependent ATPase and has ATP-dependent 3'-5' helicase function. This domain interacts with RecC.</text>
</comment>
<keyword evidence="7 15" id="KW-0269">Exonuclease</keyword>
<evidence type="ECO:0000256" key="15">
    <source>
        <dbReference type="HAMAP-Rule" id="MF_01485"/>
    </source>
</evidence>
<dbReference type="GO" id="GO:0016887">
    <property type="term" value="F:ATP hydrolysis activity"/>
    <property type="evidence" value="ECO:0007669"/>
    <property type="project" value="RHEA"/>
</dbReference>
<evidence type="ECO:0000256" key="2">
    <source>
        <dbReference type="ARBA" id="ARBA00022723"/>
    </source>
</evidence>
<feature type="region of interest" description="Nuclease activity, interacts with RecD and RecA" evidence="15">
    <location>
        <begin position="926"/>
        <end position="1229"/>
    </location>
</feature>
<comment type="similarity">
    <text evidence="15">Belongs to the helicase family. UvrD subfamily.</text>
</comment>
<keyword evidence="4 15" id="KW-0227">DNA damage</keyword>
<comment type="catalytic activity">
    <reaction evidence="14 15">
        <text>ATP + H2O = ADP + phosphate + H(+)</text>
        <dbReference type="Rhea" id="RHEA:13065"/>
        <dbReference type="ChEBI" id="CHEBI:15377"/>
        <dbReference type="ChEBI" id="CHEBI:15378"/>
        <dbReference type="ChEBI" id="CHEBI:30616"/>
        <dbReference type="ChEBI" id="CHEBI:43474"/>
        <dbReference type="ChEBI" id="CHEBI:456216"/>
        <dbReference type="EC" id="5.6.2.4"/>
    </reaction>
</comment>
<evidence type="ECO:0000259" key="18">
    <source>
        <dbReference type="PROSITE" id="PS51198"/>
    </source>
</evidence>
<dbReference type="GO" id="GO:0005524">
    <property type="term" value="F:ATP binding"/>
    <property type="evidence" value="ECO:0007669"/>
    <property type="project" value="UniProtKB-UniRule"/>
</dbReference>
<comment type="cofactor">
    <cofactor evidence="15">
        <name>Mg(2+)</name>
        <dbReference type="ChEBI" id="CHEBI:18420"/>
    </cofactor>
    <text evidence="15">Binds 1 Mg(2+) ion per subunit.</text>
</comment>
<dbReference type="InterPro" id="IPR000212">
    <property type="entry name" value="DNA_helicase_UvrD/REP"/>
</dbReference>
<keyword evidence="1 15" id="KW-0540">Nuclease</keyword>
<comment type="subunit">
    <text evidence="15">Heterotrimer of RecB, RecC and RecD. All subunits contribute to DNA-binding. Interacts with RecA.</text>
</comment>
<dbReference type="Pfam" id="PF13361">
    <property type="entry name" value="UvrD_C"/>
    <property type="match status" value="1"/>
</dbReference>
<dbReference type="InterPro" id="IPR038726">
    <property type="entry name" value="PDDEXK_AddAB-type"/>
</dbReference>
<keyword evidence="5 15" id="KW-0378">Hydrolase</keyword>
<evidence type="ECO:0000256" key="11">
    <source>
        <dbReference type="ARBA" id="ARBA00023204"/>
    </source>
</evidence>
<evidence type="ECO:0000256" key="17">
    <source>
        <dbReference type="SAM" id="MobiDB-lite"/>
    </source>
</evidence>